<dbReference type="EMBL" id="SGXA01000005">
    <property type="protein sequence ID" value="RZS65490.1"/>
    <property type="molecule type" value="Genomic_DNA"/>
</dbReference>
<reference evidence="4 5" key="1">
    <citation type="submission" date="2019-02" db="EMBL/GenBank/DDBJ databases">
        <title>Genomic Encyclopedia of Type Strains, Phase IV (KMG-IV): sequencing the most valuable type-strain genomes for metagenomic binning, comparative biology and taxonomic classification.</title>
        <authorList>
            <person name="Goeker M."/>
        </authorList>
    </citation>
    <scope>NUCLEOTIDE SEQUENCE [LARGE SCALE GENOMIC DNA]</scope>
    <source>
        <strain evidence="4 5">DSM 18116</strain>
    </source>
</reference>
<dbReference type="FunFam" id="3.40.50.720:FF:000336">
    <property type="entry name" value="Aldehyde reductase"/>
    <property type="match status" value="1"/>
</dbReference>
<accession>A0A4V2EZ73</accession>
<evidence type="ECO:0000256" key="2">
    <source>
        <dbReference type="ARBA" id="ARBA00023445"/>
    </source>
</evidence>
<comment type="caution">
    <text evidence="4">The sequence shown here is derived from an EMBL/GenBank/DDBJ whole genome shotgun (WGS) entry which is preliminary data.</text>
</comment>
<proteinExistence type="inferred from homology"/>
<dbReference type="InterPro" id="IPR001509">
    <property type="entry name" value="Epimerase_deHydtase"/>
</dbReference>
<name>A0A4V2EZ73_9BACT</name>
<dbReference type="PANTHER" id="PTHR10366:SF564">
    <property type="entry name" value="STEROL-4-ALPHA-CARBOXYLATE 3-DEHYDROGENASE, DECARBOXYLATING"/>
    <property type="match status" value="1"/>
</dbReference>
<dbReference type="AlphaFoldDB" id="A0A4V2EZ73"/>
<organism evidence="4 5">
    <name type="scientific">Pseudobacter ginsenosidimutans</name>
    <dbReference type="NCBI Taxonomy" id="661488"/>
    <lineage>
        <taxon>Bacteria</taxon>
        <taxon>Pseudomonadati</taxon>
        <taxon>Bacteroidota</taxon>
        <taxon>Chitinophagia</taxon>
        <taxon>Chitinophagales</taxon>
        <taxon>Chitinophagaceae</taxon>
        <taxon>Pseudobacter</taxon>
    </lineage>
</organism>
<protein>
    <submittedName>
        <fullName evidence="4">Dihydroflavonol-4-reductase</fullName>
    </submittedName>
</protein>
<dbReference type="Gene3D" id="3.40.50.720">
    <property type="entry name" value="NAD(P)-binding Rossmann-like Domain"/>
    <property type="match status" value="1"/>
</dbReference>
<evidence type="ECO:0000256" key="1">
    <source>
        <dbReference type="ARBA" id="ARBA00023002"/>
    </source>
</evidence>
<dbReference type="CDD" id="cd05227">
    <property type="entry name" value="AR_SDR_e"/>
    <property type="match status" value="1"/>
</dbReference>
<dbReference type="GO" id="GO:0016616">
    <property type="term" value="F:oxidoreductase activity, acting on the CH-OH group of donors, NAD or NADP as acceptor"/>
    <property type="evidence" value="ECO:0007669"/>
    <property type="project" value="TreeGrafter"/>
</dbReference>
<feature type="domain" description="NAD-dependent epimerase/dehydratase" evidence="3">
    <location>
        <begin position="9"/>
        <end position="249"/>
    </location>
</feature>
<gene>
    <name evidence="4" type="ORF">EV199_5664</name>
</gene>
<dbReference type="InterPro" id="IPR036291">
    <property type="entry name" value="NAD(P)-bd_dom_sf"/>
</dbReference>
<evidence type="ECO:0000313" key="4">
    <source>
        <dbReference type="EMBL" id="RZS65490.1"/>
    </source>
</evidence>
<dbReference type="PANTHER" id="PTHR10366">
    <property type="entry name" value="NAD DEPENDENT EPIMERASE/DEHYDRATASE"/>
    <property type="match status" value="1"/>
</dbReference>
<comment type="similarity">
    <text evidence="2">Belongs to the NAD(P)-dependent epimerase/dehydratase family. Dihydroflavonol-4-reductase subfamily.</text>
</comment>
<dbReference type="RefSeq" id="WP_130544152.1">
    <property type="nucleotide sequence ID" value="NZ_CP042431.1"/>
</dbReference>
<dbReference type="Proteomes" id="UP000293874">
    <property type="component" value="Unassembled WGS sequence"/>
</dbReference>
<keyword evidence="1" id="KW-0560">Oxidoreductase</keyword>
<sequence>MQTNINTTVLVTGGSGYLGVQCIIGLLEQGYTVKTTVRSLSKKQNVIDSLAAGGITDISGLHFIEADLTADTNWENAVQGCTYVLHVASPFLAVDPEDENEIIIPARDGALRVLKASRDAGVKRLVLTSSFAAIGYSIDPKDHVYTENDWTDPNTPGLRAYIKSKTIAEKAAWDFISREGEGLELTVINPVAIFGPVLAGNYSASVEYVLKGILNGTIRDTPPFTFSVVDVRDTADIHLRAMTHPAAKGERFLASSGESFSFYDAAQLIRNERPEKAGSIADSLQQIDGALYLHLSNEKARSVLGWHPRSAKETLLATVDSLSA</sequence>
<dbReference type="Pfam" id="PF01370">
    <property type="entry name" value="Epimerase"/>
    <property type="match status" value="1"/>
</dbReference>
<dbReference type="SUPFAM" id="SSF51735">
    <property type="entry name" value="NAD(P)-binding Rossmann-fold domains"/>
    <property type="match status" value="1"/>
</dbReference>
<evidence type="ECO:0000259" key="3">
    <source>
        <dbReference type="Pfam" id="PF01370"/>
    </source>
</evidence>
<keyword evidence="5" id="KW-1185">Reference proteome</keyword>
<dbReference type="OrthoDB" id="9778052at2"/>
<dbReference type="InterPro" id="IPR050425">
    <property type="entry name" value="NAD(P)_dehydrat-like"/>
</dbReference>
<evidence type="ECO:0000313" key="5">
    <source>
        <dbReference type="Proteomes" id="UP000293874"/>
    </source>
</evidence>